<comment type="caution">
    <text evidence="11">The sequence shown here is derived from an EMBL/GenBank/DDBJ whole genome shotgun (WGS) entry which is preliminary data.</text>
</comment>
<dbReference type="Gene3D" id="3.40.30.10">
    <property type="entry name" value="Glutaredoxin"/>
    <property type="match status" value="1"/>
</dbReference>
<keyword evidence="3" id="KW-0249">Electron transport</keyword>
<dbReference type="PROSITE" id="PS00194">
    <property type="entry name" value="THIOREDOXIN_1"/>
    <property type="match status" value="1"/>
</dbReference>
<dbReference type="InterPro" id="IPR036249">
    <property type="entry name" value="Thioredoxin-like_sf"/>
</dbReference>
<dbReference type="NCBIfam" id="TIGR01068">
    <property type="entry name" value="thioredoxin"/>
    <property type="match status" value="1"/>
</dbReference>
<dbReference type="AlphaFoldDB" id="H1PZG3"/>
<feature type="active site" description="Nucleophile" evidence="8">
    <location>
        <position position="46"/>
    </location>
</feature>
<protein>
    <recommendedName>
        <fullName evidence="6 7">Thioredoxin</fullName>
    </recommendedName>
</protein>
<evidence type="ECO:0000259" key="10">
    <source>
        <dbReference type="PROSITE" id="PS51352"/>
    </source>
</evidence>
<accession>H1PZG3</accession>
<dbReference type="PANTHER" id="PTHR45663:SF11">
    <property type="entry name" value="GEO12009P1"/>
    <property type="match status" value="1"/>
</dbReference>
<dbReference type="PANTHER" id="PTHR45663">
    <property type="entry name" value="GEO12009P1"/>
    <property type="match status" value="1"/>
</dbReference>
<keyword evidence="2" id="KW-0813">Transport</keyword>
<evidence type="ECO:0000256" key="1">
    <source>
        <dbReference type="ARBA" id="ARBA00008987"/>
    </source>
</evidence>
<dbReference type="Pfam" id="PF00085">
    <property type="entry name" value="Thioredoxin"/>
    <property type="match status" value="1"/>
</dbReference>
<evidence type="ECO:0000313" key="12">
    <source>
        <dbReference type="Proteomes" id="UP000016023"/>
    </source>
</evidence>
<keyword evidence="4 9" id="KW-1015">Disulfide bond</keyword>
<dbReference type="FunFam" id="3.40.30.10:FF:000001">
    <property type="entry name" value="Thioredoxin"/>
    <property type="match status" value="1"/>
</dbReference>
<feature type="disulfide bond" description="Redox-active" evidence="9">
    <location>
        <begin position="46"/>
        <end position="49"/>
    </location>
</feature>
<dbReference type="HOGENOM" id="CLU_090389_10_1_10"/>
<dbReference type="Proteomes" id="UP000016023">
    <property type="component" value="Unassembled WGS sequence"/>
</dbReference>
<feature type="domain" description="Thioredoxin" evidence="10">
    <location>
        <begin position="1"/>
        <end position="121"/>
    </location>
</feature>
<reference evidence="11 12" key="1">
    <citation type="submission" date="2011-12" db="EMBL/GenBank/DDBJ databases">
        <title>The Genome Sequence of Prevotella micans F0438.</title>
        <authorList>
            <consortium name="The Broad Institute Genome Sequencing Platform"/>
            <person name="Earl A."/>
            <person name="Ward D."/>
            <person name="Feldgarden M."/>
            <person name="Gevers D."/>
            <person name="Izard J."/>
            <person name="Baranova O.V."/>
            <person name="Blanton J.M."/>
            <person name="Wade W.G."/>
            <person name="Dewhirst F.E."/>
            <person name="Young S.K."/>
            <person name="Zeng Q."/>
            <person name="Gargeya S."/>
            <person name="Fitzgerald M."/>
            <person name="Haas B."/>
            <person name="Abouelleil A."/>
            <person name="Alvarado L."/>
            <person name="Arachchi H.M."/>
            <person name="Berlin A."/>
            <person name="Chapman S.B."/>
            <person name="Gearin G."/>
            <person name="Goldberg J."/>
            <person name="Griggs A."/>
            <person name="Gujja S."/>
            <person name="Hansen M."/>
            <person name="Heiman D."/>
            <person name="Howarth C."/>
            <person name="Larimer J."/>
            <person name="Lui A."/>
            <person name="MacDonald P.J.P."/>
            <person name="McCowen C."/>
            <person name="Montmayeur A."/>
            <person name="Murphy C."/>
            <person name="Neiman D."/>
            <person name="Pearson M."/>
            <person name="Priest M."/>
            <person name="Roberts A."/>
            <person name="Saif S."/>
            <person name="Shea T."/>
            <person name="Sisk P."/>
            <person name="Stolte C."/>
            <person name="Sykes S."/>
            <person name="Wortman J."/>
            <person name="Nusbaum C."/>
            <person name="Birren B."/>
        </authorList>
    </citation>
    <scope>NUCLEOTIDE SEQUENCE [LARGE SCALE GENOMIC DNA]</scope>
    <source>
        <strain evidence="11 12">F0438</strain>
    </source>
</reference>
<gene>
    <name evidence="11" type="ORF">HMPREF9140_00051</name>
</gene>
<dbReference type="PIRSF" id="PIRSF000077">
    <property type="entry name" value="Thioredoxin"/>
    <property type="match status" value="1"/>
</dbReference>
<evidence type="ECO:0000256" key="6">
    <source>
        <dbReference type="NCBIfam" id="TIGR01068"/>
    </source>
</evidence>
<feature type="site" description="Contributes to redox potential value" evidence="8">
    <location>
        <position position="48"/>
    </location>
</feature>
<dbReference type="eggNOG" id="COG3118">
    <property type="taxonomic scope" value="Bacteria"/>
</dbReference>
<sequence length="121" mass="13827">MEFEKYKQQFKFLKQTKMEVEITTENFETYKNGELPLVVDLWATWCGPCKMIAPIVSELAKEYDGKIVVGKCDVEEHNDVAIEFGVRNIPTILFFKGGELVDKFVGAAQKSVLDEKFKALL</sequence>
<evidence type="ECO:0000256" key="4">
    <source>
        <dbReference type="ARBA" id="ARBA00023157"/>
    </source>
</evidence>
<evidence type="ECO:0000256" key="3">
    <source>
        <dbReference type="ARBA" id="ARBA00022982"/>
    </source>
</evidence>
<feature type="active site" description="Nucleophile" evidence="8">
    <location>
        <position position="49"/>
    </location>
</feature>
<evidence type="ECO:0000313" key="11">
    <source>
        <dbReference type="EMBL" id="EHO75008.1"/>
    </source>
</evidence>
<keyword evidence="12" id="KW-1185">Reference proteome</keyword>
<comment type="similarity">
    <text evidence="1 7">Belongs to the thioredoxin family.</text>
</comment>
<evidence type="ECO:0000256" key="5">
    <source>
        <dbReference type="ARBA" id="ARBA00023284"/>
    </source>
</evidence>
<feature type="site" description="Contributes to redox potential value" evidence="8">
    <location>
        <position position="47"/>
    </location>
</feature>
<dbReference type="CDD" id="cd02947">
    <property type="entry name" value="TRX_family"/>
    <property type="match status" value="1"/>
</dbReference>
<proteinExistence type="inferred from homology"/>
<dbReference type="GO" id="GO:0015035">
    <property type="term" value="F:protein-disulfide reductase activity"/>
    <property type="evidence" value="ECO:0007669"/>
    <property type="project" value="UniProtKB-UniRule"/>
</dbReference>
<dbReference type="PROSITE" id="PS51352">
    <property type="entry name" value="THIOREDOXIN_2"/>
    <property type="match status" value="1"/>
</dbReference>
<evidence type="ECO:0000256" key="2">
    <source>
        <dbReference type="ARBA" id="ARBA00022448"/>
    </source>
</evidence>
<dbReference type="InterPro" id="IPR005746">
    <property type="entry name" value="Thioredoxin"/>
</dbReference>
<evidence type="ECO:0000256" key="8">
    <source>
        <dbReference type="PIRSR" id="PIRSR000077-1"/>
    </source>
</evidence>
<dbReference type="InterPro" id="IPR017937">
    <property type="entry name" value="Thioredoxin_CS"/>
</dbReference>
<keyword evidence="5 9" id="KW-0676">Redox-active center</keyword>
<dbReference type="GO" id="GO:0045454">
    <property type="term" value="P:cell redox homeostasis"/>
    <property type="evidence" value="ECO:0007669"/>
    <property type="project" value="TreeGrafter"/>
</dbReference>
<dbReference type="PRINTS" id="PR00421">
    <property type="entry name" value="THIOREDOXIN"/>
</dbReference>
<dbReference type="STRING" id="883158.HMPREF9140_00051"/>
<organism evidence="11 12">
    <name type="scientific">Prevotella micans F0438</name>
    <dbReference type="NCBI Taxonomy" id="883158"/>
    <lineage>
        <taxon>Bacteria</taxon>
        <taxon>Pseudomonadati</taxon>
        <taxon>Bacteroidota</taxon>
        <taxon>Bacteroidia</taxon>
        <taxon>Bacteroidales</taxon>
        <taxon>Prevotellaceae</taxon>
        <taxon>Prevotella</taxon>
    </lineage>
</organism>
<dbReference type="EMBL" id="AGWK01000001">
    <property type="protein sequence ID" value="EHO75008.1"/>
    <property type="molecule type" value="Genomic_DNA"/>
</dbReference>
<dbReference type="SUPFAM" id="SSF52833">
    <property type="entry name" value="Thioredoxin-like"/>
    <property type="match status" value="1"/>
</dbReference>
<dbReference type="InterPro" id="IPR013766">
    <property type="entry name" value="Thioredoxin_domain"/>
</dbReference>
<feature type="site" description="Deprotonates C-terminal active site Cys" evidence="8">
    <location>
        <position position="40"/>
    </location>
</feature>
<dbReference type="GO" id="GO:0005829">
    <property type="term" value="C:cytosol"/>
    <property type="evidence" value="ECO:0007669"/>
    <property type="project" value="TreeGrafter"/>
</dbReference>
<name>H1PZG3_9BACT</name>
<evidence type="ECO:0000256" key="7">
    <source>
        <dbReference type="PIRNR" id="PIRNR000077"/>
    </source>
</evidence>
<evidence type="ECO:0000256" key="9">
    <source>
        <dbReference type="PIRSR" id="PIRSR000077-4"/>
    </source>
</evidence>
<dbReference type="PATRIC" id="fig|883158.3.peg.54"/>